<protein>
    <submittedName>
        <fullName evidence="2">Retrovirus-related Pol polyprotein from transposon TNT 1-94</fullName>
    </submittedName>
</protein>
<organism evidence="2 3">
    <name type="scientific">Trifolium medium</name>
    <dbReference type="NCBI Taxonomy" id="97028"/>
    <lineage>
        <taxon>Eukaryota</taxon>
        <taxon>Viridiplantae</taxon>
        <taxon>Streptophyta</taxon>
        <taxon>Embryophyta</taxon>
        <taxon>Tracheophyta</taxon>
        <taxon>Spermatophyta</taxon>
        <taxon>Magnoliopsida</taxon>
        <taxon>eudicotyledons</taxon>
        <taxon>Gunneridae</taxon>
        <taxon>Pentapetalae</taxon>
        <taxon>rosids</taxon>
        <taxon>fabids</taxon>
        <taxon>Fabales</taxon>
        <taxon>Fabaceae</taxon>
        <taxon>Papilionoideae</taxon>
        <taxon>50 kb inversion clade</taxon>
        <taxon>NPAAA clade</taxon>
        <taxon>Hologalegina</taxon>
        <taxon>IRL clade</taxon>
        <taxon>Trifolieae</taxon>
        <taxon>Trifolium</taxon>
    </lineage>
</organism>
<comment type="caution">
    <text evidence="2">The sequence shown here is derived from an EMBL/GenBank/DDBJ whole genome shotgun (WGS) entry which is preliminary data.</text>
</comment>
<proteinExistence type="predicted"/>
<evidence type="ECO:0000259" key="1">
    <source>
        <dbReference type="Pfam" id="PF07727"/>
    </source>
</evidence>
<accession>A0A392PJ11</accession>
<evidence type="ECO:0000313" key="3">
    <source>
        <dbReference type="Proteomes" id="UP000265520"/>
    </source>
</evidence>
<dbReference type="AlphaFoldDB" id="A0A392PJ11"/>
<sequence length="163" mass="18599">MSVTQSIEPKTYKEACQHVHWLEAMNAELDALAKNGTWRLVELPPHVKPIGSKWVYKIKHKADGSIERYKARLVAKGYNQVEGLDFFDTFSPVAKLTTVRVLLALASINHWHLHQLDVNNAFLHGDLQEDVYMHIPDGVTAKPNQVCKLQKSLYGLKQASRKW</sequence>
<dbReference type="EMBL" id="LXQA010080910">
    <property type="protein sequence ID" value="MCI11627.1"/>
    <property type="molecule type" value="Genomic_DNA"/>
</dbReference>
<dbReference type="SUPFAM" id="SSF56672">
    <property type="entry name" value="DNA/RNA polymerases"/>
    <property type="match status" value="1"/>
</dbReference>
<keyword evidence="3" id="KW-1185">Reference proteome</keyword>
<evidence type="ECO:0000313" key="2">
    <source>
        <dbReference type="EMBL" id="MCI11627.1"/>
    </source>
</evidence>
<name>A0A392PJ11_9FABA</name>
<dbReference type="Proteomes" id="UP000265520">
    <property type="component" value="Unassembled WGS sequence"/>
</dbReference>
<feature type="domain" description="Reverse transcriptase Ty1/copia-type" evidence="1">
    <location>
        <begin position="35"/>
        <end position="163"/>
    </location>
</feature>
<reference evidence="2 3" key="1">
    <citation type="journal article" date="2018" name="Front. Plant Sci.">
        <title>Red Clover (Trifolium pratense) and Zigzag Clover (T. medium) - A Picture of Genomic Similarities and Differences.</title>
        <authorList>
            <person name="Dluhosova J."/>
            <person name="Istvanek J."/>
            <person name="Nedelnik J."/>
            <person name="Repkova J."/>
        </authorList>
    </citation>
    <scope>NUCLEOTIDE SEQUENCE [LARGE SCALE GENOMIC DNA]</scope>
    <source>
        <strain evidence="3">cv. 10/8</strain>
        <tissue evidence="2">Leaf</tissue>
    </source>
</reference>
<dbReference type="InterPro" id="IPR043502">
    <property type="entry name" value="DNA/RNA_pol_sf"/>
</dbReference>
<dbReference type="InterPro" id="IPR013103">
    <property type="entry name" value="RVT_2"/>
</dbReference>
<dbReference type="Pfam" id="PF07727">
    <property type="entry name" value="RVT_2"/>
    <property type="match status" value="1"/>
</dbReference>